<feature type="domain" description="GST N-terminal" evidence="1">
    <location>
        <begin position="157"/>
        <end position="259"/>
    </location>
</feature>
<keyword evidence="3" id="KW-1185">Reference proteome</keyword>
<dbReference type="SFLD" id="SFLDS00019">
    <property type="entry name" value="Glutathione_Transferase_(cytos"/>
    <property type="match status" value="1"/>
</dbReference>
<protein>
    <submittedName>
        <fullName evidence="2">Glutathione S-transferase, N-terminal domain</fullName>
    </submittedName>
</protein>
<dbReference type="SUPFAM" id="SSF52833">
    <property type="entry name" value="Thioredoxin-like"/>
    <property type="match status" value="2"/>
</dbReference>
<dbReference type="EMBL" id="FQWZ01000006">
    <property type="protein sequence ID" value="SHH16571.1"/>
    <property type="molecule type" value="Genomic_DNA"/>
</dbReference>
<feature type="domain" description="GST N-terminal" evidence="1">
    <location>
        <begin position="34"/>
        <end position="116"/>
    </location>
</feature>
<dbReference type="PROSITE" id="PS50404">
    <property type="entry name" value="GST_NTER"/>
    <property type="match status" value="2"/>
</dbReference>
<dbReference type="InterPro" id="IPR011767">
    <property type="entry name" value="GLR_AS"/>
</dbReference>
<dbReference type="InterPro" id="IPR036249">
    <property type="entry name" value="Thioredoxin-like_sf"/>
</dbReference>
<evidence type="ECO:0000313" key="3">
    <source>
        <dbReference type="Proteomes" id="UP000199758"/>
    </source>
</evidence>
<dbReference type="PROSITE" id="PS00195">
    <property type="entry name" value="GLUTAREDOXIN_1"/>
    <property type="match status" value="1"/>
</dbReference>
<dbReference type="PANTHER" id="PTHR45288:SF2">
    <property type="entry name" value="THIOREDOXIN FAMILY PROTEIN"/>
    <property type="match status" value="1"/>
</dbReference>
<dbReference type="AlphaFoldDB" id="A0A1M5QRR9"/>
<evidence type="ECO:0000313" key="2">
    <source>
        <dbReference type="EMBL" id="SHH16571.1"/>
    </source>
</evidence>
<dbReference type="SFLD" id="SFLDG01181">
    <property type="entry name" value="SUF2"/>
    <property type="match status" value="1"/>
</dbReference>
<reference evidence="2 3" key="1">
    <citation type="submission" date="2016-11" db="EMBL/GenBank/DDBJ databases">
        <authorList>
            <person name="Jaros S."/>
            <person name="Januszkiewicz K."/>
            <person name="Wedrychowicz H."/>
        </authorList>
    </citation>
    <scope>NUCLEOTIDE SEQUENCE [LARGE SCALE GENOMIC DNA]</scope>
    <source>
        <strain evidence="2 3">CGMCC 1.7049</strain>
    </source>
</reference>
<dbReference type="Pfam" id="PF13417">
    <property type="entry name" value="GST_N_3"/>
    <property type="match status" value="2"/>
</dbReference>
<dbReference type="RefSeq" id="WP_072898252.1">
    <property type="nucleotide sequence ID" value="NZ_FQWZ01000006.1"/>
</dbReference>
<gene>
    <name evidence="2" type="ORF">SAMN04488068_2780</name>
</gene>
<dbReference type="InterPro" id="IPR004045">
    <property type="entry name" value="Glutathione_S-Trfase_N"/>
</dbReference>
<organism evidence="2 3">
    <name type="scientific">Hydrocarboniphaga daqingensis</name>
    <dbReference type="NCBI Taxonomy" id="490188"/>
    <lineage>
        <taxon>Bacteria</taxon>
        <taxon>Pseudomonadati</taxon>
        <taxon>Pseudomonadota</taxon>
        <taxon>Gammaproteobacteria</taxon>
        <taxon>Nevskiales</taxon>
        <taxon>Nevskiaceae</taxon>
        <taxon>Hydrocarboniphaga</taxon>
    </lineage>
</organism>
<proteinExistence type="predicted"/>
<sequence>MPDTRIDALINVFSGTLRLWRGAMVYQQTPPPPQLLKLYDIEACPYCRLVREVLSELDLDAVILPCPKNGTRYRNEAIRVGGKAQFPLLVDDNTGRVIYESGDIVDYLYAQYGRGRRRRWRMLHPLAVISSQAASLLMLRLGGMTGLRARPSRAPQTLLELYSFEASPFSKPVRARLCELELAYRLRSTAKAHWRDIGPPSFRDQLFKGEKGTSRNRRWLAEHTGQVQVPYLIDANTGTAMYESAAILRYLDRTYAVSA</sequence>
<dbReference type="GO" id="GO:0016740">
    <property type="term" value="F:transferase activity"/>
    <property type="evidence" value="ECO:0007669"/>
    <property type="project" value="UniProtKB-KW"/>
</dbReference>
<dbReference type="PANTHER" id="PTHR45288">
    <property type="entry name" value="THIOREDOXIN FAMILY PROTEIN"/>
    <property type="match status" value="1"/>
</dbReference>
<keyword evidence="2" id="KW-0808">Transferase</keyword>
<evidence type="ECO:0000259" key="1">
    <source>
        <dbReference type="PROSITE" id="PS50404"/>
    </source>
</evidence>
<name>A0A1M5QRR9_9GAMM</name>
<dbReference type="Gene3D" id="3.40.30.10">
    <property type="entry name" value="Glutaredoxin"/>
    <property type="match status" value="2"/>
</dbReference>
<accession>A0A1M5QRR9</accession>
<dbReference type="Proteomes" id="UP000199758">
    <property type="component" value="Unassembled WGS sequence"/>
</dbReference>
<dbReference type="PROSITE" id="PS51354">
    <property type="entry name" value="GLUTAREDOXIN_2"/>
    <property type="match status" value="1"/>
</dbReference>
<dbReference type="STRING" id="490188.SAMN04488068_2780"/>
<dbReference type="SFLD" id="SFLDG01202">
    <property type="entry name" value="SUF2.2"/>
    <property type="match status" value="1"/>
</dbReference>
<dbReference type="InterPro" id="IPR040079">
    <property type="entry name" value="Glutathione_S-Trfase"/>
</dbReference>